<organism evidence="2 3">
    <name type="scientific">Trueperella bonasi</name>
    <dbReference type="NCBI Taxonomy" id="312286"/>
    <lineage>
        <taxon>Bacteria</taxon>
        <taxon>Bacillati</taxon>
        <taxon>Actinomycetota</taxon>
        <taxon>Actinomycetes</taxon>
        <taxon>Actinomycetales</taxon>
        <taxon>Actinomycetaceae</taxon>
        <taxon>Trueperella</taxon>
    </lineage>
</organism>
<accession>A0ABT9NFR2</accession>
<keyword evidence="3" id="KW-1185">Reference proteome</keyword>
<sequence length="347" mass="39316">MQNMIQVGSATVRSTREPNSRRGLARHITACEAELARVRSDGIMPVNVGKLDSRQFWAHIRELGMEPTFRGYATPPSSESLKPWERHRRQVLHKVDYVHRRRREQTDKDGPSYAGPTAAHLLGLPTISRHPQRVLRQTGPAGTPSRSTHVRTLRLAYEPATINLSGIQVASPAQTAIDLARYVGVADGLVAANFVLHKELATREDFLEILETLPRIRGLSNVRRVLSLMDGRVQTPGESLAMLRFVDYGLPPSEPQMQFDFGFQNFYPDFTDLENRVTYEFHGTQKLLDPAMLNNLNYRQSIEHEGLRDLHFRQAGFLPFHLGWDDVRTAASFKHWLARARADGLPV</sequence>
<evidence type="ECO:0000313" key="2">
    <source>
        <dbReference type="EMBL" id="MDP9806221.1"/>
    </source>
</evidence>
<dbReference type="RefSeq" id="WP_307682453.1">
    <property type="nucleotide sequence ID" value="NZ_JAUSQX010000001.1"/>
</dbReference>
<comment type="caution">
    <text evidence="2">The sequence shown here is derived from an EMBL/GenBank/DDBJ whole genome shotgun (WGS) entry which is preliminary data.</text>
</comment>
<name>A0ABT9NFR2_9ACTO</name>
<feature type="compositionally biased region" description="Polar residues" evidence="1">
    <location>
        <begin position="1"/>
        <end position="13"/>
    </location>
</feature>
<feature type="region of interest" description="Disordered" evidence="1">
    <location>
        <begin position="1"/>
        <end position="21"/>
    </location>
</feature>
<dbReference type="EMBL" id="JAUSQX010000001">
    <property type="protein sequence ID" value="MDP9806221.1"/>
    <property type="molecule type" value="Genomic_DNA"/>
</dbReference>
<evidence type="ECO:0000256" key="1">
    <source>
        <dbReference type="SAM" id="MobiDB-lite"/>
    </source>
</evidence>
<protein>
    <submittedName>
        <fullName evidence="2">Uncharacterized protein</fullName>
    </submittedName>
</protein>
<evidence type="ECO:0000313" key="3">
    <source>
        <dbReference type="Proteomes" id="UP001243212"/>
    </source>
</evidence>
<gene>
    <name evidence="2" type="ORF">J2S70_000803</name>
</gene>
<proteinExistence type="predicted"/>
<reference evidence="2 3" key="1">
    <citation type="submission" date="2023-07" db="EMBL/GenBank/DDBJ databases">
        <title>Sequencing the genomes of 1000 actinobacteria strains.</title>
        <authorList>
            <person name="Klenk H.-P."/>
        </authorList>
    </citation>
    <scope>NUCLEOTIDE SEQUENCE [LARGE SCALE GENOMIC DNA]</scope>
    <source>
        <strain evidence="2 3">DSM 17163</strain>
    </source>
</reference>
<dbReference type="Proteomes" id="UP001243212">
    <property type="component" value="Unassembled WGS sequence"/>
</dbReference>